<proteinExistence type="predicted"/>
<dbReference type="EMBL" id="CAHIKZ030003603">
    <property type="protein sequence ID" value="CAE1302111.1"/>
    <property type="molecule type" value="Genomic_DNA"/>
</dbReference>
<dbReference type="Proteomes" id="UP000597762">
    <property type="component" value="Unassembled WGS sequence"/>
</dbReference>
<feature type="compositionally biased region" description="Basic residues" evidence="1">
    <location>
        <begin position="143"/>
        <end position="154"/>
    </location>
</feature>
<gene>
    <name evidence="2" type="ORF">SPHA_54796</name>
</gene>
<reference evidence="2" key="1">
    <citation type="submission" date="2021-01" db="EMBL/GenBank/DDBJ databases">
        <authorList>
            <person name="Li R."/>
            <person name="Bekaert M."/>
        </authorList>
    </citation>
    <scope>NUCLEOTIDE SEQUENCE</scope>
    <source>
        <strain evidence="2">Farmed</strain>
    </source>
</reference>
<feature type="region of interest" description="Disordered" evidence="1">
    <location>
        <begin position="109"/>
        <end position="165"/>
    </location>
</feature>
<organism evidence="2 3">
    <name type="scientific">Acanthosepion pharaonis</name>
    <name type="common">Pharaoh cuttlefish</name>
    <name type="synonym">Sepia pharaonis</name>
    <dbReference type="NCBI Taxonomy" id="158019"/>
    <lineage>
        <taxon>Eukaryota</taxon>
        <taxon>Metazoa</taxon>
        <taxon>Spiralia</taxon>
        <taxon>Lophotrochozoa</taxon>
        <taxon>Mollusca</taxon>
        <taxon>Cephalopoda</taxon>
        <taxon>Coleoidea</taxon>
        <taxon>Decapodiformes</taxon>
        <taxon>Sepiida</taxon>
        <taxon>Sepiina</taxon>
        <taxon>Sepiidae</taxon>
        <taxon>Acanthosepion</taxon>
    </lineage>
</organism>
<name>A0A812DEP2_ACAPH</name>
<accession>A0A812DEP2</accession>
<comment type="caution">
    <text evidence="2">The sequence shown here is derived from an EMBL/GenBank/DDBJ whole genome shotgun (WGS) entry which is preliminary data.</text>
</comment>
<evidence type="ECO:0000313" key="2">
    <source>
        <dbReference type="EMBL" id="CAE1302111.1"/>
    </source>
</evidence>
<evidence type="ECO:0000313" key="3">
    <source>
        <dbReference type="Proteomes" id="UP000597762"/>
    </source>
</evidence>
<dbReference type="AlphaFoldDB" id="A0A812DEP2"/>
<sequence>MRHMTFTGGGRMLLDESEPPRHLCKDANGFFRMSRFIRVRSNSPAQPRDLSLTRWRRYRRYWRLRRRACRQGAALLQLALPATQHRWHDPQPRHRLALELLRTDASSYCHHTPPAPQRLSSVSVKPRDDHMPRSRLSSSTTTTRRRPQSAKLRRDHGPNVSDDGHLMADLRQQSHALPDKWGADRSVDLFRLEIWSVCRDGLQGVDRFLYGVMMIADEQTIGIDMVGILQIAENAMVEIANHFFPSKNCR</sequence>
<evidence type="ECO:0000256" key="1">
    <source>
        <dbReference type="SAM" id="MobiDB-lite"/>
    </source>
</evidence>
<protein>
    <submittedName>
        <fullName evidence="2">Uncharacterized protein</fullName>
    </submittedName>
</protein>
<keyword evidence="3" id="KW-1185">Reference proteome</keyword>